<feature type="signal peptide" evidence="3">
    <location>
        <begin position="1"/>
        <end position="35"/>
    </location>
</feature>
<protein>
    <recommendedName>
        <fullName evidence="6">Transmembrane protein</fullName>
    </recommendedName>
</protein>
<sequence>MPRRHSLTATAAAAAAVLWPLAVVCWLGWVPATSAAWPGTFQSAQQDLRVATTPYDTEVQDLLAPALAMGLGPMGGSVYVSPSSSSTNASALFVCARADVESMLAPVTVTTFDALFHSMTDVSGQLDVNHGCYMANTQDSVPQCVAALTSTAADCGGFAEDAVGPHLRDAASTDDRRSTSSPAFPGVVPSSAAMLAAYVRDWGQQRLKLERSLRRTREATAAFARVHALVHRAATVPSSKEEARLLRARATARVAEIASAAYDRVMDKYYIFNTWLGPSLGIVMGGSSDGSSSGDGRGPHSAVGPDVAECSVDTYVRLLLWGNEPLSAVLLELMGTTLKTADLVRAKVLQPAVRGLECVQVLTALAVMVLEDEPVRTVAAMLATGTLKNTSVWSLDEFALLAPGYNSDLRQLQLWSLAYAFDTVAHQAVAHDLVGGTDVAACMHRAGLVVPDSITGTVPPSIYWCLYNTSMSEMTPSAVRQRSLATRESSAAAPNGQCLWGLSVWDGLCGGAAFDPARCRDCPPGSVGDGEGHCVCGDASTMYATLTGGCVAKGPAHDTPGVRVIHTGSNNIVPLSGDNAAVALLSVQLPQTAALFDPSAYLRVDVVCNDSGRGGGGTRFVATPSGDRKASCASVVEYERRQERTGVAHTFGSGTQRFVTYAENLAISVTGTAAFYGETCSVTVTVDSTLHRASRSVTAGTWTFVPGATPLHLTAYSHASGSTSSEAASADMLPRCVDILAAFSGLAASSAVHVGVCRASGEQLGVFVAPGRYSLFGLSTQQVAGARVRRSAGAAQDAAFTSMVQSLAARTGMEVILEGSGGAAAAVLWSATLQSCVTPLAVNAWRSGWYANISVDKLRLARSLRVRLVDTSETFAFSPVEEVVPLHYEDGEGSDSSDSSGGGGGGSASIADEQYGFGYVAAIVIASVALAALLVLLGSLVYLLLITDAWPKQLLV</sequence>
<keyword evidence="2" id="KW-1133">Transmembrane helix</keyword>
<gene>
    <name evidence="4" type="ORF">LdCL_240019700</name>
</gene>
<feature type="region of interest" description="Disordered" evidence="1">
    <location>
        <begin position="888"/>
        <end position="907"/>
    </location>
</feature>
<organism evidence="4 5">
    <name type="scientific">Leishmania donovani</name>
    <dbReference type="NCBI Taxonomy" id="5661"/>
    <lineage>
        <taxon>Eukaryota</taxon>
        <taxon>Discoba</taxon>
        <taxon>Euglenozoa</taxon>
        <taxon>Kinetoplastea</taxon>
        <taxon>Metakinetoplastina</taxon>
        <taxon>Trypanosomatida</taxon>
        <taxon>Trypanosomatidae</taxon>
        <taxon>Leishmaniinae</taxon>
        <taxon>Leishmania</taxon>
    </lineage>
</organism>
<feature type="chain" id="PRO_5018724878" description="Transmembrane protein" evidence="3">
    <location>
        <begin position="36"/>
        <end position="956"/>
    </location>
</feature>
<dbReference type="VEuPathDB" id="TriTrypDB:LdCL_240019700"/>
<keyword evidence="2" id="KW-0472">Membrane</keyword>
<keyword evidence="2" id="KW-0812">Transmembrane</keyword>
<evidence type="ECO:0000256" key="2">
    <source>
        <dbReference type="SAM" id="Phobius"/>
    </source>
</evidence>
<accession>A0A3S5H7D3</accession>
<evidence type="ECO:0000313" key="5">
    <source>
        <dbReference type="Proteomes" id="UP000274082"/>
    </source>
</evidence>
<evidence type="ECO:0000256" key="3">
    <source>
        <dbReference type="SAM" id="SignalP"/>
    </source>
</evidence>
<evidence type="ECO:0000313" key="4">
    <source>
        <dbReference type="EMBL" id="AYU79229.1"/>
    </source>
</evidence>
<evidence type="ECO:0008006" key="6">
    <source>
        <dbReference type="Google" id="ProtNLM"/>
    </source>
</evidence>
<proteinExistence type="predicted"/>
<dbReference type="OrthoDB" id="272558at2759"/>
<keyword evidence="3" id="KW-0732">Signal</keyword>
<dbReference type="VEuPathDB" id="TriTrypDB:LDHU3_24.1760"/>
<dbReference type="AlphaFoldDB" id="A0A3S5H7D3"/>
<feature type="transmembrane region" description="Helical" evidence="2">
    <location>
        <begin position="917"/>
        <end position="945"/>
    </location>
</feature>
<keyword evidence="5" id="KW-1185">Reference proteome</keyword>
<dbReference type="Proteomes" id="UP000274082">
    <property type="component" value="Chromosome 24"/>
</dbReference>
<dbReference type="EMBL" id="CP029523">
    <property type="protein sequence ID" value="AYU79229.1"/>
    <property type="molecule type" value="Genomic_DNA"/>
</dbReference>
<name>A0A3S5H7D3_LEIDO</name>
<evidence type="ECO:0000256" key="1">
    <source>
        <dbReference type="SAM" id="MobiDB-lite"/>
    </source>
</evidence>
<reference evidence="4 5" key="1">
    <citation type="journal article" date="2018" name="Sci. Rep.">
        <title>A complete Leishmania donovani reference genome identifies novel genetic variations associated with virulence.</title>
        <authorList>
            <person name="Lypaczewski P."/>
            <person name="Hoshizaki J."/>
            <person name="Zhang W.-W."/>
            <person name="McCall L.-I."/>
            <person name="Torcivia-Rodriguez J."/>
            <person name="Simonyan V."/>
            <person name="Kaur A."/>
            <person name="Dewar K."/>
            <person name="Matlashewski G."/>
        </authorList>
    </citation>
    <scope>NUCLEOTIDE SEQUENCE [LARGE SCALE GENOMIC DNA]</scope>
    <source>
        <strain evidence="4 5">LdCL</strain>
    </source>
</reference>
<dbReference type="VEuPathDB" id="TriTrypDB:LdBPK_241450.1"/>